<keyword evidence="1" id="KW-0812">Transmembrane</keyword>
<evidence type="ECO:0000256" key="1">
    <source>
        <dbReference type="SAM" id="Phobius"/>
    </source>
</evidence>
<feature type="transmembrane region" description="Helical" evidence="1">
    <location>
        <begin position="86"/>
        <end position="105"/>
    </location>
</feature>
<evidence type="ECO:0000313" key="2">
    <source>
        <dbReference type="EMBL" id="MBO1319800.1"/>
    </source>
</evidence>
<keyword evidence="1" id="KW-0472">Membrane</keyword>
<reference evidence="2" key="1">
    <citation type="submission" date="2021-03" db="EMBL/GenBank/DDBJ databases">
        <authorList>
            <person name="Wang G."/>
        </authorList>
    </citation>
    <scope>NUCLEOTIDE SEQUENCE</scope>
    <source>
        <strain evidence="2">KCTC 12899</strain>
    </source>
</reference>
<dbReference type="RefSeq" id="WP_207859705.1">
    <property type="nucleotide sequence ID" value="NZ_JAFREP010000014.1"/>
</dbReference>
<proteinExistence type="predicted"/>
<feature type="transmembrane region" description="Helical" evidence="1">
    <location>
        <begin position="133"/>
        <end position="153"/>
    </location>
</feature>
<comment type="caution">
    <text evidence="2">The sequence shown here is derived from an EMBL/GenBank/DDBJ whole genome shotgun (WGS) entry which is preliminary data.</text>
</comment>
<sequence length="156" mass="17404">MDSNTYLILRFVHIISAMVFFGLPFTFGRWYRAGLVGKDRQFMLESLQKMKTFLMVHMNLTGAIALGTGIFLAVQLNLFAPGGQKWVHAAPLLMILSLLNINLFLAKPMTNVIKALQAGGDTGEQEVALRKRIAAFSGIQHTLVTILTIFMVFKPF</sequence>
<dbReference type="InterPro" id="IPR018729">
    <property type="entry name" value="DUF2269_transmembrane"/>
</dbReference>
<feature type="transmembrane region" description="Helical" evidence="1">
    <location>
        <begin position="6"/>
        <end position="31"/>
    </location>
</feature>
<gene>
    <name evidence="2" type="ORF">J3U88_15095</name>
</gene>
<evidence type="ECO:0000313" key="3">
    <source>
        <dbReference type="Proteomes" id="UP000664417"/>
    </source>
</evidence>
<protein>
    <submittedName>
        <fullName evidence="2">DUF2269 family protein</fullName>
    </submittedName>
</protein>
<accession>A0A8J7Q7E8</accession>
<dbReference type="AlphaFoldDB" id="A0A8J7Q7E8"/>
<dbReference type="EMBL" id="JAFREP010000014">
    <property type="protein sequence ID" value="MBO1319800.1"/>
    <property type="molecule type" value="Genomic_DNA"/>
</dbReference>
<feature type="transmembrane region" description="Helical" evidence="1">
    <location>
        <begin position="52"/>
        <end position="74"/>
    </location>
</feature>
<keyword evidence="1" id="KW-1133">Transmembrane helix</keyword>
<keyword evidence="3" id="KW-1185">Reference proteome</keyword>
<organism evidence="2 3">
    <name type="scientific">Acanthopleuribacter pedis</name>
    <dbReference type="NCBI Taxonomy" id="442870"/>
    <lineage>
        <taxon>Bacteria</taxon>
        <taxon>Pseudomonadati</taxon>
        <taxon>Acidobacteriota</taxon>
        <taxon>Holophagae</taxon>
        <taxon>Acanthopleuribacterales</taxon>
        <taxon>Acanthopleuribacteraceae</taxon>
        <taxon>Acanthopleuribacter</taxon>
    </lineage>
</organism>
<dbReference type="Proteomes" id="UP000664417">
    <property type="component" value="Unassembled WGS sequence"/>
</dbReference>
<dbReference type="Pfam" id="PF10027">
    <property type="entry name" value="DUF2269"/>
    <property type="match status" value="1"/>
</dbReference>
<name>A0A8J7Q7E8_9BACT</name>